<dbReference type="Proteomes" id="UP000013827">
    <property type="component" value="Unassembled WGS sequence"/>
</dbReference>
<reference evidence="2" key="1">
    <citation type="journal article" date="2013" name="Nature">
        <title>Pan genome of the phytoplankton Emiliania underpins its global distribution.</title>
        <authorList>
            <person name="Read B.A."/>
            <person name="Kegel J."/>
            <person name="Klute M.J."/>
            <person name="Kuo A."/>
            <person name="Lefebvre S.C."/>
            <person name="Maumus F."/>
            <person name="Mayer C."/>
            <person name="Miller J."/>
            <person name="Monier A."/>
            <person name="Salamov A."/>
            <person name="Young J."/>
            <person name="Aguilar M."/>
            <person name="Claverie J.M."/>
            <person name="Frickenhaus S."/>
            <person name="Gonzalez K."/>
            <person name="Herman E.K."/>
            <person name="Lin Y.C."/>
            <person name="Napier J."/>
            <person name="Ogata H."/>
            <person name="Sarno A.F."/>
            <person name="Shmutz J."/>
            <person name="Schroeder D."/>
            <person name="de Vargas C."/>
            <person name="Verret F."/>
            <person name="von Dassow P."/>
            <person name="Valentin K."/>
            <person name="Van de Peer Y."/>
            <person name="Wheeler G."/>
            <person name="Dacks J.B."/>
            <person name="Delwiche C.F."/>
            <person name="Dyhrman S.T."/>
            <person name="Glockner G."/>
            <person name="John U."/>
            <person name="Richards T."/>
            <person name="Worden A.Z."/>
            <person name="Zhang X."/>
            <person name="Grigoriev I.V."/>
            <person name="Allen A.E."/>
            <person name="Bidle K."/>
            <person name="Borodovsky M."/>
            <person name="Bowler C."/>
            <person name="Brownlee C."/>
            <person name="Cock J.M."/>
            <person name="Elias M."/>
            <person name="Gladyshev V.N."/>
            <person name="Groth M."/>
            <person name="Guda C."/>
            <person name="Hadaegh A."/>
            <person name="Iglesias-Rodriguez M.D."/>
            <person name="Jenkins J."/>
            <person name="Jones B.M."/>
            <person name="Lawson T."/>
            <person name="Leese F."/>
            <person name="Lindquist E."/>
            <person name="Lobanov A."/>
            <person name="Lomsadze A."/>
            <person name="Malik S.B."/>
            <person name="Marsh M.E."/>
            <person name="Mackinder L."/>
            <person name="Mock T."/>
            <person name="Mueller-Roeber B."/>
            <person name="Pagarete A."/>
            <person name="Parker M."/>
            <person name="Probert I."/>
            <person name="Quesneville H."/>
            <person name="Raines C."/>
            <person name="Rensing S.A."/>
            <person name="Riano-Pachon D.M."/>
            <person name="Richier S."/>
            <person name="Rokitta S."/>
            <person name="Shiraiwa Y."/>
            <person name="Soanes D.M."/>
            <person name="van der Giezen M."/>
            <person name="Wahlund T.M."/>
            <person name="Williams B."/>
            <person name="Wilson W."/>
            <person name="Wolfe G."/>
            <person name="Wurch L.L."/>
        </authorList>
    </citation>
    <scope>NUCLEOTIDE SEQUENCE</scope>
</reference>
<name>A0A0D3JCP8_EMIH1</name>
<dbReference type="KEGG" id="ehx:EMIHUDRAFT_241408"/>
<dbReference type="AlphaFoldDB" id="A0A0D3JCP8"/>
<reference evidence="1" key="2">
    <citation type="submission" date="2024-10" db="UniProtKB">
        <authorList>
            <consortium name="EnsemblProtists"/>
        </authorList>
    </citation>
    <scope>IDENTIFICATION</scope>
</reference>
<evidence type="ECO:0000313" key="1">
    <source>
        <dbReference type="EnsemblProtists" id="EOD21283"/>
    </source>
</evidence>
<accession>A0A0D3JCP8</accession>
<proteinExistence type="predicted"/>
<dbReference type="EnsemblProtists" id="EOD21283">
    <property type="protein sequence ID" value="EOD21283"/>
    <property type="gene ID" value="EMIHUDRAFT_241408"/>
</dbReference>
<protein>
    <submittedName>
        <fullName evidence="1">Uncharacterized protein</fullName>
    </submittedName>
</protein>
<dbReference type="RefSeq" id="XP_005773712.1">
    <property type="nucleotide sequence ID" value="XM_005773655.1"/>
</dbReference>
<sequence>MPEEDWTAVWRAQPSVRAYVVLGECDGGQSGLPWETWGVRPSECFGAADADLPPPPWLVGPEPAADAVPPFQADGWARLGATEPAVAAVTRWMVGQGDEDAPRGNSTCATVFVRG</sequence>
<dbReference type="PaxDb" id="2903-EOD21283"/>
<evidence type="ECO:0000313" key="2">
    <source>
        <dbReference type="Proteomes" id="UP000013827"/>
    </source>
</evidence>
<dbReference type="GeneID" id="17266822"/>
<keyword evidence="2" id="KW-1185">Reference proteome</keyword>
<dbReference type="HOGENOM" id="CLU_2113565_0_0_1"/>
<organism evidence="1 2">
    <name type="scientific">Emiliania huxleyi (strain CCMP1516)</name>
    <dbReference type="NCBI Taxonomy" id="280463"/>
    <lineage>
        <taxon>Eukaryota</taxon>
        <taxon>Haptista</taxon>
        <taxon>Haptophyta</taxon>
        <taxon>Prymnesiophyceae</taxon>
        <taxon>Isochrysidales</taxon>
        <taxon>Noelaerhabdaceae</taxon>
        <taxon>Emiliania</taxon>
    </lineage>
</organism>